<proteinExistence type="predicted"/>
<comment type="caution">
    <text evidence="1">The sequence shown here is derived from an EMBL/GenBank/DDBJ whole genome shotgun (WGS) entry which is preliminary data.</text>
</comment>
<protein>
    <submittedName>
        <fullName evidence="1">Uncharacterized protein</fullName>
    </submittedName>
</protein>
<dbReference type="EMBL" id="CM042889">
    <property type="protein sequence ID" value="KAI4320241.1"/>
    <property type="molecule type" value="Genomic_DNA"/>
</dbReference>
<keyword evidence="2" id="KW-1185">Reference proteome</keyword>
<organism evidence="1 2">
    <name type="scientific">Melastoma candidum</name>
    <dbReference type="NCBI Taxonomy" id="119954"/>
    <lineage>
        <taxon>Eukaryota</taxon>
        <taxon>Viridiplantae</taxon>
        <taxon>Streptophyta</taxon>
        <taxon>Embryophyta</taxon>
        <taxon>Tracheophyta</taxon>
        <taxon>Spermatophyta</taxon>
        <taxon>Magnoliopsida</taxon>
        <taxon>eudicotyledons</taxon>
        <taxon>Gunneridae</taxon>
        <taxon>Pentapetalae</taxon>
        <taxon>rosids</taxon>
        <taxon>malvids</taxon>
        <taxon>Myrtales</taxon>
        <taxon>Melastomataceae</taxon>
        <taxon>Melastomatoideae</taxon>
        <taxon>Melastomateae</taxon>
        <taxon>Melastoma</taxon>
    </lineage>
</organism>
<name>A0ACB9M8A5_9MYRT</name>
<sequence length="304" mass="33111">MDEGPRDFHDDWEILGHGLDSPRSSSVETLDGTDQGIGDEAGGMIKVDYFAVQGSGFYRGGDVSESGDSVGSEKPSWIDPGSDNARYGKGLAADWSDDSGSDEERRFGEFEGKKAEEGRDGVYLHESGKSDDGVPLGAGVGAKGEISLYESVQNEIRKFGDEVPVQNDGVVEGGDDGVGMKDEEEKDNEGVTQEESGRGSGFVWWKVPFELVRYCVMRMNHPVWTFSVAAAVMGVLMLGRKLYRMKQRTRALQLKVAVDDKKVSQVMSRAARLNEAFSVVRRVPIVRPVLPAPGVGPWPAMSLR</sequence>
<gene>
    <name evidence="1" type="ORF">MLD38_033742</name>
</gene>
<accession>A0ACB9M8A5</accession>
<dbReference type="Proteomes" id="UP001057402">
    <property type="component" value="Chromosome 10"/>
</dbReference>
<evidence type="ECO:0000313" key="2">
    <source>
        <dbReference type="Proteomes" id="UP001057402"/>
    </source>
</evidence>
<reference evidence="2" key="1">
    <citation type="journal article" date="2023" name="Front. Plant Sci.">
        <title>Chromosomal-level genome assembly of Melastoma candidum provides insights into trichome evolution.</title>
        <authorList>
            <person name="Zhong Y."/>
            <person name="Wu W."/>
            <person name="Sun C."/>
            <person name="Zou P."/>
            <person name="Liu Y."/>
            <person name="Dai S."/>
            <person name="Zhou R."/>
        </authorList>
    </citation>
    <scope>NUCLEOTIDE SEQUENCE [LARGE SCALE GENOMIC DNA]</scope>
</reference>
<evidence type="ECO:0000313" key="1">
    <source>
        <dbReference type="EMBL" id="KAI4320241.1"/>
    </source>
</evidence>